<evidence type="ECO:0000313" key="6">
    <source>
        <dbReference type="RefSeq" id="XP_015600790.1"/>
    </source>
</evidence>
<dbReference type="PROSITE" id="PS51155">
    <property type="entry name" value="CHIT_BIND_RR_2"/>
    <property type="match status" value="1"/>
</dbReference>
<dbReference type="PANTHER" id="PTHR12236:SF98">
    <property type="entry name" value="CUTICULAR PROTEIN 56F"/>
    <property type="match status" value="1"/>
</dbReference>
<gene>
    <name evidence="6" type="primary">LOC107270363</name>
</gene>
<dbReference type="GO" id="GO:0042302">
    <property type="term" value="F:structural constituent of cuticle"/>
    <property type="evidence" value="ECO:0007669"/>
    <property type="project" value="UniProtKB-UniRule"/>
</dbReference>
<sequence>MKIVSVIALTVLSLVNAKPEPPVNQYLPPNQQYAPQGNGIEYPGISRVPSGPGTPSGSNGPSGPGGLANNQYLPPNGQINSLVNGGYNSDANDTPAKYDFEYMVNDQETGNDFGHKENRDGDLTRGVYYVLLPDGRRQTVEYEADQDGFRPKVTYTQEGNGIGNGNGGGNGNQGYPDSNSGYRY</sequence>
<feature type="chain" id="PRO_5042478469" evidence="4">
    <location>
        <begin position="18"/>
        <end position="184"/>
    </location>
</feature>
<evidence type="ECO:0000256" key="1">
    <source>
        <dbReference type="ARBA" id="ARBA00022460"/>
    </source>
</evidence>
<feature type="signal peptide" evidence="4">
    <location>
        <begin position="1"/>
        <end position="17"/>
    </location>
</feature>
<accession>A0AAJ7C3A3</accession>
<dbReference type="GeneID" id="107270363"/>
<dbReference type="InterPro" id="IPR051217">
    <property type="entry name" value="Insect_Cuticle_Struc_Prot"/>
</dbReference>
<dbReference type="InterPro" id="IPR000618">
    <property type="entry name" value="Insect_cuticle"/>
</dbReference>
<reference evidence="6" key="1">
    <citation type="submission" date="2025-08" db="UniProtKB">
        <authorList>
            <consortium name="RefSeq"/>
        </authorList>
    </citation>
    <scope>IDENTIFICATION</scope>
</reference>
<dbReference type="Pfam" id="PF00379">
    <property type="entry name" value="Chitin_bind_4"/>
    <property type="match status" value="1"/>
</dbReference>
<dbReference type="AlphaFoldDB" id="A0AAJ7C3A3"/>
<proteinExistence type="predicted"/>
<keyword evidence="5" id="KW-1185">Reference proteome</keyword>
<feature type="compositionally biased region" description="Polar residues" evidence="3">
    <location>
        <begin position="68"/>
        <end position="79"/>
    </location>
</feature>
<dbReference type="Proteomes" id="UP000694920">
    <property type="component" value="Unplaced"/>
</dbReference>
<feature type="compositionally biased region" description="Low complexity" evidence="3">
    <location>
        <begin position="49"/>
        <end position="59"/>
    </location>
</feature>
<dbReference type="RefSeq" id="XP_015600790.1">
    <property type="nucleotide sequence ID" value="XM_015745304.2"/>
</dbReference>
<dbReference type="KEGG" id="ccin:107270363"/>
<feature type="compositionally biased region" description="Polar residues" evidence="3">
    <location>
        <begin position="175"/>
        <end position="184"/>
    </location>
</feature>
<dbReference type="GO" id="GO:0031012">
    <property type="term" value="C:extracellular matrix"/>
    <property type="evidence" value="ECO:0007669"/>
    <property type="project" value="TreeGrafter"/>
</dbReference>
<keyword evidence="4" id="KW-0732">Signal</keyword>
<organism evidence="5 6">
    <name type="scientific">Cephus cinctus</name>
    <name type="common">Wheat stem sawfly</name>
    <dbReference type="NCBI Taxonomy" id="211228"/>
    <lineage>
        <taxon>Eukaryota</taxon>
        <taxon>Metazoa</taxon>
        <taxon>Ecdysozoa</taxon>
        <taxon>Arthropoda</taxon>
        <taxon>Hexapoda</taxon>
        <taxon>Insecta</taxon>
        <taxon>Pterygota</taxon>
        <taxon>Neoptera</taxon>
        <taxon>Endopterygota</taxon>
        <taxon>Hymenoptera</taxon>
        <taxon>Cephoidea</taxon>
        <taxon>Cephidae</taxon>
        <taxon>Cephus</taxon>
    </lineage>
</organism>
<protein>
    <submittedName>
        <fullName evidence="6">Pro-resilin</fullName>
    </submittedName>
</protein>
<evidence type="ECO:0000256" key="2">
    <source>
        <dbReference type="PROSITE-ProRule" id="PRU00497"/>
    </source>
</evidence>
<feature type="compositionally biased region" description="Gly residues" evidence="3">
    <location>
        <begin position="160"/>
        <end position="172"/>
    </location>
</feature>
<feature type="region of interest" description="Disordered" evidence="3">
    <location>
        <begin position="152"/>
        <end position="184"/>
    </location>
</feature>
<dbReference type="InterPro" id="IPR031311">
    <property type="entry name" value="CHIT_BIND_RR_consensus"/>
</dbReference>
<feature type="region of interest" description="Disordered" evidence="3">
    <location>
        <begin position="19"/>
        <end position="79"/>
    </location>
</feature>
<dbReference type="GO" id="GO:0005615">
    <property type="term" value="C:extracellular space"/>
    <property type="evidence" value="ECO:0007669"/>
    <property type="project" value="TreeGrafter"/>
</dbReference>
<name>A0AAJ7C3A3_CEPCN</name>
<evidence type="ECO:0000256" key="3">
    <source>
        <dbReference type="SAM" id="MobiDB-lite"/>
    </source>
</evidence>
<evidence type="ECO:0000313" key="5">
    <source>
        <dbReference type="Proteomes" id="UP000694920"/>
    </source>
</evidence>
<keyword evidence="1 2" id="KW-0193">Cuticle</keyword>
<dbReference type="PANTHER" id="PTHR12236">
    <property type="entry name" value="STRUCTURAL CONTITUENT OF CUTICLE"/>
    <property type="match status" value="1"/>
</dbReference>
<dbReference type="PROSITE" id="PS00233">
    <property type="entry name" value="CHIT_BIND_RR_1"/>
    <property type="match status" value="1"/>
</dbReference>
<evidence type="ECO:0000256" key="4">
    <source>
        <dbReference type="SAM" id="SignalP"/>
    </source>
</evidence>